<feature type="transmembrane region" description="Helical" evidence="1">
    <location>
        <begin position="30"/>
        <end position="47"/>
    </location>
</feature>
<dbReference type="RefSeq" id="WP_035376139.1">
    <property type="nucleotide sequence ID" value="NZ_AUBI01000002.1"/>
</dbReference>
<keyword evidence="3" id="KW-1185">Reference proteome</keyword>
<protein>
    <submittedName>
        <fullName evidence="2">Uncharacterized protein</fullName>
    </submittedName>
</protein>
<evidence type="ECO:0000256" key="1">
    <source>
        <dbReference type="SAM" id="Phobius"/>
    </source>
</evidence>
<dbReference type="AlphaFoldDB" id="A0A511X728"/>
<keyword evidence="1" id="KW-1133">Transmembrane helix</keyword>
<name>A0A511X728_9PROT</name>
<sequence>MRRPYLTVPVFLIAFATAIATRYVPLPQGGAIFIALLGAAIAATPTLRIDSARNAPAPDGLMAEQPSDNRATTAYMAPPGATGDNSATISPKLRHDLRGLISPAVLSADQLSSHADPEVRRRAEQVLDALDRTTALIKAAS</sequence>
<reference evidence="2 3" key="1">
    <citation type="submission" date="2019-07" db="EMBL/GenBank/DDBJ databases">
        <title>Whole genome shotgun sequence of Acetobacter nitrogenifigens NBRC 105050.</title>
        <authorList>
            <person name="Hosoyama A."/>
            <person name="Uohara A."/>
            <person name="Ohji S."/>
            <person name="Ichikawa N."/>
        </authorList>
    </citation>
    <scope>NUCLEOTIDE SEQUENCE [LARGE SCALE GENOMIC DNA]</scope>
    <source>
        <strain evidence="2 3">NBRC 105050</strain>
    </source>
</reference>
<dbReference type="Proteomes" id="UP000321635">
    <property type="component" value="Unassembled WGS sequence"/>
</dbReference>
<evidence type="ECO:0000313" key="2">
    <source>
        <dbReference type="EMBL" id="GEN58742.1"/>
    </source>
</evidence>
<keyword evidence="1" id="KW-0472">Membrane</keyword>
<keyword evidence="1" id="KW-0812">Transmembrane</keyword>
<accession>A0A511X728</accession>
<proteinExistence type="predicted"/>
<evidence type="ECO:0000313" key="3">
    <source>
        <dbReference type="Proteomes" id="UP000321635"/>
    </source>
</evidence>
<organism evidence="2 3">
    <name type="scientific">Acetobacter nitrogenifigens DSM 23921 = NBRC 105050</name>
    <dbReference type="NCBI Taxonomy" id="1120919"/>
    <lineage>
        <taxon>Bacteria</taxon>
        <taxon>Pseudomonadati</taxon>
        <taxon>Pseudomonadota</taxon>
        <taxon>Alphaproteobacteria</taxon>
        <taxon>Acetobacterales</taxon>
        <taxon>Acetobacteraceae</taxon>
        <taxon>Acetobacter</taxon>
    </lineage>
</organism>
<gene>
    <name evidence="2" type="ORF">ANI02nite_06260</name>
</gene>
<dbReference type="EMBL" id="BJYF01000003">
    <property type="protein sequence ID" value="GEN58742.1"/>
    <property type="molecule type" value="Genomic_DNA"/>
</dbReference>
<comment type="caution">
    <text evidence="2">The sequence shown here is derived from an EMBL/GenBank/DDBJ whole genome shotgun (WGS) entry which is preliminary data.</text>
</comment>